<dbReference type="GO" id="GO:0098703">
    <property type="term" value="P:calcium ion import across plasma membrane"/>
    <property type="evidence" value="ECO:0007669"/>
    <property type="project" value="TreeGrafter"/>
</dbReference>
<dbReference type="AlphaFoldDB" id="A0AAN9C1D2"/>
<dbReference type="Proteomes" id="UP001374579">
    <property type="component" value="Unassembled WGS sequence"/>
</dbReference>
<dbReference type="GO" id="GO:0005886">
    <property type="term" value="C:plasma membrane"/>
    <property type="evidence" value="ECO:0007669"/>
    <property type="project" value="TreeGrafter"/>
</dbReference>
<evidence type="ECO:0000256" key="3">
    <source>
        <dbReference type="SAM" id="Phobius"/>
    </source>
</evidence>
<keyword evidence="1" id="KW-0677">Repeat</keyword>
<evidence type="ECO:0000313" key="5">
    <source>
        <dbReference type="Proteomes" id="UP001374579"/>
    </source>
</evidence>
<feature type="compositionally biased region" description="Basic and acidic residues" evidence="2">
    <location>
        <begin position="611"/>
        <end position="620"/>
    </location>
</feature>
<feature type="transmembrane region" description="Helical" evidence="3">
    <location>
        <begin position="324"/>
        <end position="346"/>
    </location>
</feature>
<reference evidence="4 5" key="1">
    <citation type="submission" date="2024-02" db="EMBL/GenBank/DDBJ databases">
        <title>Chromosome-scale genome assembly of the rough periwinkle Littorina saxatilis.</title>
        <authorList>
            <person name="De Jode A."/>
            <person name="Faria R."/>
            <person name="Formenti G."/>
            <person name="Sims Y."/>
            <person name="Smith T.P."/>
            <person name="Tracey A."/>
            <person name="Wood J.M.D."/>
            <person name="Zagrodzka Z.B."/>
            <person name="Johannesson K."/>
            <person name="Butlin R.K."/>
            <person name="Leder E.H."/>
        </authorList>
    </citation>
    <scope>NUCLEOTIDE SEQUENCE [LARGE SCALE GENOMIC DNA]</scope>
    <source>
        <strain evidence="4">Snail1</strain>
        <tissue evidence="4">Muscle</tissue>
    </source>
</reference>
<proteinExistence type="predicted"/>
<accession>A0AAN9C1D2</accession>
<name>A0AAN9C1D2_9CAEN</name>
<dbReference type="PANTHER" id="PTHR10582">
    <property type="entry name" value="TRANSIENT RECEPTOR POTENTIAL ION CHANNEL PROTEIN"/>
    <property type="match status" value="1"/>
</dbReference>
<dbReference type="PANTHER" id="PTHR10582:SF31">
    <property type="entry name" value="TRANSIENT RECEPTOR POTENTIAL CATION CHANNEL SUBFAMILY V MEMBER 6-LIKE"/>
    <property type="match status" value="1"/>
</dbReference>
<feature type="transmembrane region" description="Helical" evidence="3">
    <location>
        <begin position="229"/>
        <end position="251"/>
    </location>
</feature>
<keyword evidence="5" id="KW-1185">Reference proteome</keyword>
<feature type="transmembrane region" description="Helical" evidence="3">
    <location>
        <begin position="459"/>
        <end position="483"/>
    </location>
</feature>
<dbReference type="InterPro" id="IPR036770">
    <property type="entry name" value="Ankyrin_rpt-contain_sf"/>
</dbReference>
<organism evidence="4 5">
    <name type="scientific">Littorina saxatilis</name>
    <dbReference type="NCBI Taxonomy" id="31220"/>
    <lineage>
        <taxon>Eukaryota</taxon>
        <taxon>Metazoa</taxon>
        <taxon>Spiralia</taxon>
        <taxon>Lophotrochozoa</taxon>
        <taxon>Mollusca</taxon>
        <taxon>Gastropoda</taxon>
        <taxon>Caenogastropoda</taxon>
        <taxon>Littorinimorpha</taxon>
        <taxon>Littorinoidea</taxon>
        <taxon>Littorinidae</taxon>
        <taxon>Littorina</taxon>
    </lineage>
</organism>
<feature type="region of interest" description="Disordered" evidence="2">
    <location>
        <begin position="602"/>
        <end position="718"/>
    </location>
</feature>
<feature type="compositionally biased region" description="Basic residues" evidence="2">
    <location>
        <begin position="621"/>
        <end position="633"/>
    </location>
</feature>
<evidence type="ECO:0000313" key="4">
    <source>
        <dbReference type="EMBL" id="KAK7115703.1"/>
    </source>
</evidence>
<feature type="transmembrane region" description="Helical" evidence="3">
    <location>
        <begin position="396"/>
        <end position="418"/>
    </location>
</feature>
<evidence type="ECO:0000256" key="1">
    <source>
        <dbReference type="ARBA" id="ARBA00022737"/>
    </source>
</evidence>
<keyword evidence="3" id="KW-0812">Transmembrane</keyword>
<feature type="region of interest" description="Disordered" evidence="2">
    <location>
        <begin position="137"/>
        <end position="179"/>
    </location>
</feature>
<comment type="caution">
    <text evidence="4">The sequence shown here is derived from an EMBL/GenBank/DDBJ whole genome shotgun (WGS) entry which is preliminary data.</text>
</comment>
<evidence type="ECO:0008006" key="6">
    <source>
        <dbReference type="Google" id="ProtNLM"/>
    </source>
</evidence>
<keyword evidence="3" id="KW-1133">Transmembrane helix</keyword>
<feature type="compositionally biased region" description="Basic and acidic residues" evidence="2">
    <location>
        <begin position="150"/>
        <end position="162"/>
    </location>
</feature>
<dbReference type="InterPro" id="IPR024862">
    <property type="entry name" value="TRPV"/>
</dbReference>
<dbReference type="GO" id="GO:0005262">
    <property type="term" value="F:calcium channel activity"/>
    <property type="evidence" value="ECO:0007669"/>
    <property type="project" value="TreeGrafter"/>
</dbReference>
<feature type="transmembrane region" description="Helical" evidence="3">
    <location>
        <begin position="285"/>
        <end position="303"/>
    </location>
</feature>
<keyword evidence="3" id="KW-0472">Membrane</keyword>
<dbReference type="EMBL" id="JBAMIC010000001">
    <property type="protein sequence ID" value="KAK7115703.1"/>
    <property type="molecule type" value="Genomic_DNA"/>
</dbReference>
<protein>
    <recommendedName>
        <fullName evidence="6">Ion transport domain-containing protein</fullName>
    </recommendedName>
</protein>
<gene>
    <name evidence="4" type="ORF">V1264_001524</name>
</gene>
<feature type="compositionally biased region" description="Polar residues" evidence="2">
    <location>
        <begin position="641"/>
        <end position="652"/>
    </location>
</feature>
<evidence type="ECO:0000256" key="2">
    <source>
        <dbReference type="SAM" id="MobiDB-lite"/>
    </source>
</evidence>
<sequence>MVKLLLHDFKAKIHHTNSAGDTVFHSLIRYSHLYPQKETQAVKMMTYLHHFLLYEIEATDGDELARQVWMIQNNTGFTALKMAALFSQSEAFNFIFNLKGVYCHLGEHDGLFNHLLYDITEIDPAASSFLTRQLEKEKKQKKNQVGPAEQIRKQKSDLKPKAPPEGVNKTSKTHKGSYLKGPELEYKDRTTSVLEIVCETEEAEKAFKILNTYVMRNVLAEEKWQKYRLWFYGCWFCHVVIMVCITTLAVYKARVISYADDTESASATTSASLVSDRDKRVEKNFVVGMSIVTFLVAVWLLVLEGVRWRRRQQPLKLLLPHHNGLYRLLLLVMAVSIVIDSVWNWVRLLTEDRLSNNYFLILALLSGWWFTSFFLRPFQEFSFFTVMIQRVLFGDMFRFFTVILLEFVAFSAAMYITFLRSPGVPPLQFQDVGRTALTMFKLMLGLEELDIFYEAHDPWLAILLFVFYVLVTYTLMLNALIALMSNTCSVVSKEKESHWLLQKLSVLLFIEASLPPCWVHITGEKKDIVGRPRIYKQIKAVSEKSKDEEKTAQGELMASHAFNFLSGEKKPSTNAHKGSDKFLRKNHRNILTAFQNAINNTVEQEEVGSSGEDRTKNKEGRKSRKEKKSKKKASPKEPHPLSNSMPMPTTGAQRPVFSRSKSLPLRVTPRRQPSALSTSQPALELYVVNSTPPAPQHMTHDDVKNELAGWLDQNRSVK</sequence>
<feature type="transmembrane region" description="Helical" evidence="3">
    <location>
        <begin position="358"/>
        <end position="375"/>
    </location>
</feature>
<dbReference type="Gene3D" id="1.25.40.20">
    <property type="entry name" value="Ankyrin repeat-containing domain"/>
    <property type="match status" value="1"/>
</dbReference>